<dbReference type="Proteomes" id="UP000654075">
    <property type="component" value="Unassembled WGS sequence"/>
</dbReference>
<keyword evidence="5" id="KW-1185">Reference proteome</keyword>
<accession>A0A813KM02</accession>
<proteinExistence type="predicted"/>
<feature type="transmembrane region" description="Helical" evidence="1">
    <location>
        <begin position="122"/>
        <end position="147"/>
    </location>
</feature>
<evidence type="ECO:0000313" key="3">
    <source>
        <dbReference type="EMBL" id="CAE8707594.1"/>
    </source>
</evidence>
<keyword evidence="1" id="KW-0812">Transmembrane</keyword>
<evidence type="ECO:0000313" key="4">
    <source>
        <dbReference type="Proteomes" id="UP000626109"/>
    </source>
</evidence>
<comment type="caution">
    <text evidence="3">The sequence shown here is derived from an EMBL/GenBank/DDBJ whole genome shotgun (WGS) entry which is preliminary data.</text>
</comment>
<name>A0A813KM02_POLGL</name>
<reference evidence="3" key="1">
    <citation type="submission" date="2021-02" db="EMBL/GenBank/DDBJ databases">
        <authorList>
            <person name="Dougan E. K."/>
            <person name="Rhodes N."/>
            <person name="Thang M."/>
            <person name="Chan C."/>
        </authorList>
    </citation>
    <scope>NUCLEOTIDE SEQUENCE</scope>
</reference>
<sequence>MEARPCARQIPSHCGLGWVASVHGLQPGGFISLPIVWRARWQLEPCVSQLPCHDLRVLWCRRTGTSLCDAVHLVAEPWVFTPLDDENCRRYWQRTSPSLPWLAGAVGTPFMIHGLPDSECRLHFSLSVFLIIIFVASQGSVVCCISLNP</sequence>
<organism evidence="3 4">
    <name type="scientific">Polarella glacialis</name>
    <name type="common">Dinoflagellate</name>
    <dbReference type="NCBI Taxonomy" id="89957"/>
    <lineage>
        <taxon>Eukaryota</taxon>
        <taxon>Sar</taxon>
        <taxon>Alveolata</taxon>
        <taxon>Dinophyceae</taxon>
        <taxon>Suessiales</taxon>
        <taxon>Suessiaceae</taxon>
        <taxon>Polarella</taxon>
    </lineage>
</organism>
<feature type="transmembrane region" description="Helical" evidence="1">
    <location>
        <begin position="99"/>
        <end position="116"/>
    </location>
</feature>
<dbReference type="EMBL" id="CAJNNW010031449">
    <property type="protein sequence ID" value="CAE8707594.1"/>
    <property type="molecule type" value="Genomic_DNA"/>
</dbReference>
<evidence type="ECO:0000313" key="5">
    <source>
        <dbReference type="Proteomes" id="UP000654075"/>
    </source>
</evidence>
<keyword evidence="1" id="KW-0472">Membrane</keyword>
<evidence type="ECO:0000256" key="1">
    <source>
        <dbReference type="SAM" id="Phobius"/>
    </source>
</evidence>
<dbReference type="EMBL" id="CAJNNV010031476">
    <property type="protein sequence ID" value="CAE8636355.1"/>
    <property type="molecule type" value="Genomic_DNA"/>
</dbReference>
<dbReference type="Proteomes" id="UP000626109">
    <property type="component" value="Unassembled WGS sequence"/>
</dbReference>
<keyword evidence="1" id="KW-1133">Transmembrane helix</keyword>
<gene>
    <name evidence="2" type="ORF">PGLA1383_LOCUS51835</name>
    <name evidence="3" type="ORF">PGLA2088_LOCUS34604</name>
</gene>
<protein>
    <submittedName>
        <fullName evidence="3">Uncharacterized protein</fullName>
    </submittedName>
</protein>
<dbReference type="AlphaFoldDB" id="A0A813KM02"/>
<evidence type="ECO:0000313" key="2">
    <source>
        <dbReference type="EMBL" id="CAE8636355.1"/>
    </source>
</evidence>